<evidence type="ECO:0000256" key="1">
    <source>
        <dbReference type="SAM" id="MobiDB-lite"/>
    </source>
</evidence>
<feature type="compositionally biased region" description="Basic and acidic residues" evidence="1">
    <location>
        <begin position="156"/>
        <end position="166"/>
    </location>
</feature>
<keyword evidence="4" id="KW-1185">Reference proteome</keyword>
<keyword evidence="2" id="KW-0812">Transmembrane</keyword>
<dbReference type="RefSeq" id="WP_378160766.1">
    <property type="nucleotide sequence ID" value="NZ_JBHSBU010000001.1"/>
</dbReference>
<keyword evidence="2" id="KW-1133">Transmembrane helix</keyword>
<comment type="caution">
    <text evidence="3">The sequence shown here is derived from an EMBL/GenBank/DDBJ whole genome shotgun (WGS) entry which is preliminary data.</text>
</comment>
<feature type="transmembrane region" description="Helical" evidence="2">
    <location>
        <begin position="62"/>
        <end position="84"/>
    </location>
</feature>
<proteinExistence type="predicted"/>
<keyword evidence="2" id="KW-0472">Membrane</keyword>
<protein>
    <submittedName>
        <fullName evidence="3">Uncharacterized protein</fullName>
    </submittedName>
</protein>
<sequence length="166" mass="18706">MTLKEQFRLILALLCSNKPIYMLGSHAMITFDCIFMDSVLGRHGRWCLKCLDKSDIRRRCRIIALCDWAASALPGGAIVLAAGYEAYFRDRDGYWEFQQAASVRGLQVVDLDCFDRQRNESQELADLLKDLALPSRAGPFPRKANHDQHPGAFAADPDHDAGPRRP</sequence>
<evidence type="ECO:0000313" key="3">
    <source>
        <dbReference type="EMBL" id="MFC4158273.1"/>
    </source>
</evidence>
<reference evidence="4" key="1">
    <citation type="journal article" date="2019" name="Int. J. Syst. Evol. Microbiol.">
        <title>The Global Catalogue of Microorganisms (GCM) 10K type strain sequencing project: providing services to taxonomists for standard genome sequencing and annotation.</title>
        <authorList>
            <consortium name="The Broad Institute Genomics Platform"/>
            <consortium name="The Broad Institute Genome Sequencing Center for Infectious Disease"/>
            <person name="Wu L."/>
            <person name="Ma J."/>
        </authorList>
    </citation>
    <scope>NUCLEOTIDE SEQUENCE [LARGE SCALE GENOMIC DNA]</scope>
    <source>
        <strain evidence="4">LMG 29894</strain>
    </source>
</reference>
<accession>A0ABV8MME8</accession>
<dbReference type="Proteomes" id="UP001595791">
    <property type="component" value="Unassembled WGS sequence"/>
</dbReference>
<dbReference type="EMBL" id="JBHSBU010000001">
    <property type="protein sequence ID" value="MFC4158273.1"/>
    <property type="molecule type" value="Genomic_DNA"/>
</dbReference>
<gene>
    <name evidence="3" type="ORF">ACFOW7_02760</name>
</gene>
<name>A0ABV8MME8_9NEIS</name>
<organism evidence="3 4">
    <name type="scientific">Chitinimonas lacunae</name>
    <dbReference type="NCBI Taxonomy" id="1963018"/>
    <lineage>
        <taxon>Bacteria</taxon>
        <taxon>Pseudomonadati</taxon>
        <taxon>Pseudomonadota</taxon>
        <taxon>Betaproteobacteria</taxon>
        <taxon>Neisseriales</taxon>
        <taxon>Chitinibacteraceae</taxon>
        <taxon>Chitinimonas</taxon>
    </lineage>
</organism>
<evidence type="ECO:0000313" key="4">
    <source>
        <dbReference type="Proteomes" id="UP001595791"/>
    </source>
</evidence>
<evidence type="ECO:0000256" key="2">
    <source>
        <dbReference type="SAM" id="Phobius"/>
    </source>
</evidence>
<feature type="region of interest" description="Disordered" evidence="1">
    <location>
        <begin position="138"/>
        <end position="166"/>
    </location>
</feature>